<reference evidence="2" key="1">
    <citation type="submission" date="2021-12" db="EMBL/GenBank/DDBJ databases">
        <title>Convergent genome expansion in fungi linked to evolution of root-endophyte symbiosis.</title>
        <authorList>
            <consortium name="DOE Joint Genome Institute"/>
            <person name="Ke Y.-H."/>
            <person name="Bonito G."/>
            <person name="Liao H.-L."/>
            <person name="Looney B."/>
            <person name="Rojas-Flechas A."/>
            <person name="Nash J."/>
            <person name="Hameed K."/>
            <person name="Schadt C."/>
            <person name="Martin F."/>
            <person name="Crous P.W."/>
            <person name="Miettinen O."/>
            <person name="Magnuson J.K."/>
            <person name="Labbe J."/>
            <person name="Jacobson D."/>
            <person name="Doktycz M.J."/>
            <person name="Veneault-Fourrey C."/>
            <person name="Kuo A."/>
            <person name="Mondo S."/>
            <person name="Calhoun S."/>
            <person name="Riley R."/>
            <person name="Ohm R."/>
            <person name="LaButti K."/>
            <person name="Andreopoulos B."/>
            <person name="Pangilinan J."/>
            <person name="Nolan M."/>
            <person name="Tritt A."/>
            <person name="Clum A."/>
            <person name="Lipzen A."/>
            <person name="Daum C."/>
            <person name="Barry K."/>
            <person name="Grigoriev I.V."/>
            <person name="Vilgalys R."/>
        </authorList>
    </citation>
    <scope>NUCLEOTIDE SEQUENCE</scope>
    <source>
        <strain evidence="2">PMI_201</strain>
    </source>
</reference>
<dbReference type="GO" id="GO:0008168">
    <property type="term" value="F:methyltransferase activity"/>
    <property type="evidence" value="ECO:0007669"/>
    <property type="project" value="TreeGrafter"/>
</dbReference>
<name>A0AAD4KPB8_9EURO</name>
<comment type="similarity">
    <text evidence="1">Belongs to the MT-A70-like family.</text>
</comment>
<comment type="caution">
    <text evidence="2">The sequence shown here is derived from an EMBL/GenBank/DDBJ whole genome shotgun (WGS) entry which is preliminary data.</text>
</comment>
<dbReference type="EMBL" id="JAJTJA010000007">
    <property type="protein sequence ID" value="KAH8696093.1"/>
    <property type="molecule type" value="Genomic_DNA"/>
</dbReference>
<feature type="non-terminal residue" evidence="2">
    <location>
        <position position="1"/>
    </location>
</feature>
<dbReference type="AlphaFoldDB" id="A0AAD4KPB8"/>
<gene>
    <name evidence="2" type="ORF">BGW36DRAFT_278731</name>
</gene>
<keyword evidence="3" id="KW-1185">Reference proteome</keyword>
<dbReference type="GO" id="GO:0005634">
    <property type="term" value="C:nucleus"/>
    <property type="evidence" value="ECO:0007669"/>
    <property type="project" value="TreeGrafter"/>
</dbReference>
<dbReference type="Proteomes" id="UP001201262">
    <property type="component" value="Unassembled WGS sequence"/>
</dbReference>
<proteinExistence type="inferred from homology"/>
<evidence type="ECO:0000313" key="3">
    <source>
        <dbReference type="Proteomes" id="UP001201262"/>
    </source>
</evidence>
<accession>A0AAD4KPB8</accession>
<dbReference type="PANTHER" id="PTHR12829:SF4">
    <property type="entry name" value="N(6)-ADENINE-SPECIFIC METHYLTRANSFERASE METTL4"/>
    <property type="match status" value="1"/>
</dbReference>
<evidence type="ECO:0000313" key="2">
    <source>
        <dbReference type="EMBL" id="KAH8696093.1"/>
    </source>
</evidence>
<dbReference type="GeneID" id="70240493"/>
<organism evidence="2 3">
    <name type="scientific">Talaromyces proteolyticus</name>
    <dbReference type="NCBI Taxonomy" id="1131652"/>
    <lineage>
        <taxon>Eukaryota</taxon>
        <taxon>Fungi</taxon>
        <taxon>Dikarya</taxon>
        <taxon>Ascomycota</taxon>
        <taxon>Pezizomycotina</taxon>
        <taxon>Eurotiomycetes</taxon>
        <taxon>Eurotiomycetidae</taxon>
        <taxon>Eurotiales</taxon>
        <taxon>Trichocomaceae</taxon>
        <taxon>Talaromyces</taxon>
        <taxon>Talaromyces sect. Bacilispori</taxon>
    </lineage>
</organism>
<evidence type="ECO:0000256" key="1">
    <source>
        <dbReference type="PROSITE-ProRule" id="PRU00489"/>
    </source>
</evidence>
<dbReference type="InterPro" id="IPR007757">
    <property type="entry name" value="MT-A70-like"/>
</dbReference>
<dbReference type="RefSeq" id="XP_046071031.1">
    <property type="nucleotide sequence ID" value="XM_046210206.1"/>
</dbReference>
<sequence length="417" mass="47559">IIYQNPQETIFIVDIPTSIQLAQTLPNNFAKKQSKLLYSTALKSPYPSSPEPKTDAARARVLERIPDSEKSFLEKTDYFVKFSFWALQGQRGLSDIWCYPRVILQDGASERDDRVGPDESVDIHKKKRKFKIEGQDLSVDNNCGPPIILSASSINEFSGYSDLRGAEVRNPSLEPVVIQVKDTKDSNPDEAVTKYTIPPKSSFVLNTLSAPSITKSLNIHIIPNISKMLKFNIILLDPPWPNRSVRRSSQYHTHRYLEMDTLVSIMIEIIRAHLTSEEKAFVAIWTTNNAKSRQSVYEAFELADLEVSEEWIWLKVTEHGEPVVPLNGLWRKPYEVLLIGTRKVKDTVGNGEILKRLIIAVPDIHSRKPNLKELFESLYFGTNEYMALEVFARNLTSGWYSCGNDVLRFNAGQWWLD</sequence>
<dbReference type="Pfam" id="PF05063">
    <property type="entry name" value="MT-A70"/>
    <property type="match status" value="1"/>
</dbReference>
<feature type="non-terminal residue" evidence="2">
    <location>
        <position position="417"/>
    </location>
</feature>
<protein>
    <submittedName>
        <fullName evidence="2">MT-A70-domain-containing protein</fullName>
    </submittedName>
</protein>
<dbReference type="PROSITE" id="PS51143">
    <property type="entry name" value="MT_A70"/>
    <property type="match status" value="1"/>
</dbReference>
<dbReference type="PANTHER" id="PTHR12829">
    <property type="entry name" value="N6-ADENOSINE-METHYLTRANSFERASE"/>
    <property type="match status" value="1"/>
</dbReference>